<evidence type="ECO:0000313" key="2">
    <source>
        <dbReference type="EMBL" id="MFB9903354.1"/>
    </source>
</evidence>
<dbReference type="Proteomes" id="UP001589693">
    <property type="component" value="Unassembled WGS sequence"/>
</dbReference>
<comment type="caution">
    <text evidence="2">The sequence shown here is derived from an EMBL/GenBank/DDBJ whole genome shotgun (WGS) entry which is preliminary data.</text>
</comment>
<reference evidence="2 3" key="1">
    <citation type="submission" date="2024-09" db="EMBL/GenBank/DDBJ databases">
        <authorList>
            <person name="Sun Q."/>
            <person name="Mori K."/>
        </authorList>
    </citation>
    <scope>NUCLEOTIDE SEQUENCE [LARGE SCALE GENOMIC DNA]</scope>
    <source>
        <strain evidence="2 3">TBRC 7907</strain>
    </source>
</reference>
<feature type="domain" description="Amidase" evidence="1">
    <location>
        <begin position="26"/>
        <end position="475"/>
    </location>
</feature>
<accession>A0ABV5ZR26</accession>
<evidence type="ECO:0000259" key="1">
    <source>
        <dbReference type="Pfam" id="PF01425"/>
    </source>
</evidence>
<dbReference type="PANTHER" id="PTHR42678:SF34">
    <property type="entry name" value="OS04G0183300 PROTEIN"/>
    <property type="match status" value="1"/>
</dbReference>
<dbReference type="PANTHER" id="PTHR42678">
    <property type="entry name" value="AMIDASE"/>
    <property type="match status" value="1"/>
</dbReference>
<organism evidence="2 3">
    <name type="scientific">Allokutzneria oryzae</name>
    <dbReference type="NCBI Taxonomy" id="1378989"/>
    <lineage>
        <taxon>Bacteria</taxon>
        <taxon>Bacillati</taxon>
        <taxon>Actinomycetota</taxon>
        <taxon>Actinomycetes</taxon>
        <taxon>Pseudonocardiales</taxon>
        <taxon>Pseudonocardiaceae</taxon>
        <taxon>Allokutzneria</taxon>
    </lineage>
</organism>
<keyword evidence="2" id="KW-0378">Hydrolase</keyword>
<dbReference type="Gene3D" id="3.90.1300.10">
    <property type="entry name" value="Amidase signature (AS) domain"/>
    <property type="match status" value="1"/>
</dbReference>
<gene>
    <name evidence="2" type="ORF">ACFFQA_05325</name>
</gene>
<keyword evidence="3" id="KW-1185">Reference proteome</keyword>
<dbReference type="GO" id="GO:0004040">
    <property type="term" value="F:amidase activity"/>
    <property type="evidence" value="ECO:0007669"/>
    <property type="project" value="UniProtKB-EC"/>
</dbReference>
<dbReference type="NCBIfam" id="NF006006">
    <property type="entry name" value="PRK08137.1"/>
    <property type="match status" value="1"/>
</dbReference>
<dbReference type="InterPro" id="IPR023631">
    <property type="entry name" value="Amidase_dom"/>
</dbReference>
<protein>
    <submittedName>
        <fullName evidence="2">Amidase</fullName>
        <ecNumber evidence="2">3.5.1.4</ecNumber>
    </submittedName>
</protein>
<dbReference type="Pfam" id="PF01425">
    <property type="entry name" value="Amidase"/>
    <property type="match status" value="1"/>
</dbReference>
<dbReference type="SUPFAM" id="SSF75304">
    <property type="entry name" value="Amidase signature (AS) enzymes"/>
    <property type="match status" value="1"/>
</dbReference>
<evidence type="ECO:0000313" key="3">
    <source>
        <dbReference type="Proteomes" id="UP001589693"/>
    </source>
</evidence>
<proteinExistence type="predicted"/>
<name>A0ABV5ZR26_9PSEU</name>
<dbReference type="EMBL" id="JBHLZU010000004">
    <property type="protein sequence ID" value="MFB9903354.1"/>
    <property type="molecule type" value="Genomic_DNA"/>
</dbReference>
<dbReference type="RefSeq" id="WP_377850483.1">
    <property type="nucleotide sequence ID" value="NZ_JBHLZU010000004.1"/>
</dbReference>
<dbReference type="EC" id="3.5.1.4" evidence="2"/>
<sequence>MTDTLEEATLAGLRDRMAAGELSALDLTRYYLERIERFNVRGPQLRAVIEVNPDAENEARRLDEERSRGTVRGPLHGIPVLLKDNIDTADAMRTTSGSTALLGSRPAQDATVAAKLRAAGAILLGKANKTSWIIGSSGWSARGGQCRNPYRLDHSPHGSSSGSAVAVAANLCAVALGTETVGSILGPAAANCVVGFKPTVGLTSRAGMIPAIRSFDSIGPLCRTVADAAVVLSAIAGVDLRDSATAGAAENAHADYTGFLAEDGLRGARIGVPRSVFFGYSEEADAITEQAIEVMRAAGAEIVDNADIATAAQLTTHPAIGMVVVQETKHHLERYLAETPGDHPKTIAELVEFNRANADTELVHFGQGSLEMLAGFGDVDLNDPAYRDALTVVRSLAGEQGIDEVLRRHGLDALVMPTCPPAWPIDLVEGDPEPQGAAVPSGVAGYPAVSVPAGFADGLPVGITFTGTAWSEPTLFRLARGFERALPVRRAPGFDKV</sequence>
<dbReference type="InterPro" id="IPR036928">
    <property type="entry name" value="AS_sf"/>
</dbReference>